<protein>
    <submittedName>
        <fullName evidence="1">Uncharacterized protein</fullName>
    </submittedName>
</protein>
<dbReference type="EMBL" id="JAHLQT010016141">
    <property type="protein sequence ID" value="KAG7169524.1"/>
    <property type="molecule type" value="Genomic_DNA"/>
</dbReference>
<evidence type="ECO:0000313" key="2">
    <source>
        <dbReference type="Proteomes" id="UP000747542"/>
    </source>
</evidence>
<organism evidence="1 2">
    <name type="scientific">Homarus americanus</name>
    <name type="common">American lobster</name>
    <dbReference type="NCBI Taxonomy" id="6706"/>
    <lineage>
        <taxon>Eukaryota</taxon>
        <taxon>Metazoa</taxon>
        <taxon>Ecdysozoa</taxon>
        <taxon>Arthropoda</taxon>
        <taxon>Crustacea</taxon>
        <taxon>Multicrustacea</taxon>
        <taxon>Malacostraca</taxon>
        <taxon>Eumalacostraca</taxon>
        <taxon>Eucarida</taxon>
        <taxon>Decapoda</taxon>
        <taxon>Pleocyemata</taxon>
        <taxon>Astacidea</taxon>
        <taxon>Nephropoidea</taxon>
        <taxon>Nephropidae</taxon>
        <taxon>Homarus</taxon>
    </lineage>
</organism>
<keyword evidence="2" id="KW-1185">Reference proteome</keyword>
<reference evidence="1" key="1">
    <citation type="journal article" date="2021" name="Sci. Adv.">
        <title>The American lobster genome reveals insights on longevity, neural, and immune adaptations.</title>
        <authorList>
            <person name="Polinski J.M."/>
            <person name="Zimin A.V."/>
            <person name="Clark K.F."/>
            <person name="Kohn A.B."/>
            <person name="Sadowski N."/>
            <person name="Timp W."/>
            <person name="Ptitsyn A."/>
            <person name="Khanna P."/>
            <person name="Romanova D.Y."/>
            <person name="Williams P."/>
            <person name="Greenwood S.J."/>
            <person name="Moroz L.L."/>
            <person name="Walt D.R."/>
            <person name="Bodnar A.G."/>
        </authorList>
    </citation>
    <scope>NUCLEOTIDE SEQUENCE</scope>
    <source>
        <strain evidence="1">GMGI-L3</strain>
    </source>
</reference>
<name>A0A8J5KJS0_HOMAM</name>
<evidence type="ECO:0000313" key="1">
    <source>
        <dbReference type="EMBL" id="KAG7169524.1"/>
    </source>
</evidence>
<dbReference type="Proteomes" id="UP000747542">
    <property type="component" value="Unassembled WGS sequence"/>
</dbReference>
<gene>
    <name evidence="1" type="ORF">Hamer_G031839</name>
</gene>
<dbReference type="AlphaFoldDB" id="A0A8J5KJS0"/>
<comment type="caution">
    <text evidence="1">The sequence shown here is derived from an EMBL/GenBank/DDBJ whole genome shotgun (WGS) entry which is preliminary data.</text>
</comment>
<accession>A0A8J5KJS0</accession>
<sequence>MSNTSKGGVKQNFRGLVKQKSMAGTFDGGMAQKANDSSYMAGKIGHVYATGTKDGHGNPSSCESDI</sequence>
<proteinExistence type="predicted"/>